<protein>
    <submittedName>
        <fullName evidence="1">Uncharacterized protein</fullName>
    </submittedName>
</protein>
<evidence type="ECO:0000313" key="1">
    <source>
        <dbReference type="EMBL" id="QKM64431.1"/>
    </source>
</evidence>
<dbReference type="PANTHER" id="PTHR21037">
    <property type="entry name" value="39S RIBOSOMAL PROTEIN L14, MITOCHONDRIAL"/>
    <property type="match status" value="1"/>
</dbReference>
<proteinExistence type="predicted"/>
<accession>A0A6M9PVY7</accession>
<evidence type="ECO:0000313" key="2">
    <source>
        <dbReference type="Proteomes" id="UP000503312"/>
    </source>
</evidence>
<reference evidence="1 2" key="1">
    <citation type="submission" date="2018-04" db="EMBL/GenBank/DDBJ databases">
        <title>Polynucleobacter sp. UH21B genome.</title>
        <authorList>
            <person name="Hahn M.W."/>
        </authorList>
    </citation>
    <scope>NUCLEOTIDE SEQUENCE [LARGE SCALE GENOMIC DNA]</scope>
    <source>
        <strain evidence="1 2">MWH-UH21B</strain>
    </source>
</reference>
<dbReference type="EMBL" id="CP028942">
    <property type="protein sequence ID" value="QKM64431.1"/>
    <property type="molecule type" value="Genomic_DNA"/>
</dbReference>
<gene>
    <name evidence="1" type="ORF">DCO17_03795</name>
</gene>
<dbReference type="AlphaFoldDB" id="A0A6M9PVY7"/>
<organism evidence="1 2">
    <name type="scientific">Polynucleobacter tropicus</name>
    <dbReference type="NCBI Taxonomy" id="1743174"/>
    <lineage>
        <taxon>Bacteria</taxon>
        <taxon>Pseudomonadati</taxon>
        <taxon>Pseudomonadota</taxon>
        <taxon>Betaproteobacteria</taxon>
        <taxon>Burkholderiales</taxon>
        <taxon>Burkholderiaceae</taxon>
        <taxon>Polynucleobacter</taxon>
    </lineage>
</organism>
<sequence>MQSITELHQAACDQGSDTYVDPSSGYQVFTSAALLKQGRCCGNSCRHCPYGRINVPKQTSKVAG</sequence>
<name>A0A6M9PVY7_9BURK</name>
<dbReference type="Pfam" id="PF17653">
    <property type="entry name" value="DUF5522"/>
    <property type="match status" value="1"/>
</dbReference>
<keyword evidence="2" id="KW-1185">Reference proteome</keyword>
<dbReference type="PANTHER" id="PTHR21037:SF2">
    <property type="entry name" value="SIMILAR TO NOVEL PROTEIN"/>
    <property type="match status" value="1"/>
</dbReference>
<dbReference type="InterPro" id="IPR040807">
    <property type="entry name" value="DUF5522"/>
</dbReference>
<dbReference type="KEGG" id="ptrp:DCO17_03795"/>
<dbReference type="Proteomes" id="UP000503312">
    <property type="component" value="Chromosome"/>
</dbReference>